<comment type="caution">
    <text evidence="3">The sequence shown here is derived from an EMBL/GenBank/DDBJ whole genome shotgun (WGS) entry which is preliminary data.</text>
</comment>
<sequence>MWLGVRAALMLPAHCCQGVPHTAAIRYSFTPNTGQRYFVRATTGEALTDELVGCSYINRLEKICFARDKIVHQRTHKSSSSPRQTQQKSSQFAPIPFAVQAQQETQRPPTQEEIEDKAFAQNKFEAFKLQLKEKSGNIAPVEQERLGVLQAKMNDYWVQRREKSSRFGFNLANIAIHSPDAPGNAAIQTKLDQKTDGEGEQQQSPQESRETASNEGMGLVQSAFQESNPQSHPVPPIQAKLTIGQPGDKYEQEADAVAAKVVEQINTPASAQSTQGQSVQRQEEEKEEEVQAKHEISALQRMEEPEERDIQAKLIQMRGEAIGGGEAATDLDTAINSARGSGQPLDASLQRSMGQAMGADFSGVRVHTDSQSDRLNQSIQAKAFTTGQDVFFRQGAYDPGSRGGQELIAHELTHVVQQSGGGVRAMTKGLTRDDGLEQAPKAENETTVNRDVTFVSPFASSHLRSANRQTAFLQAKLVTYKPKKDTNAYDEEEQEAALKAAQVDGLVEKAFDEFKNGDYTGASDAQIALYIKRKFEFDQGKGNMHPSTAAGYVIEGKANRGIQALGFITQGTDVMAGTRPDVVIPLLSNNQALVDITASNSIGHIFSKKGNWTGHKNIPYVAESVYPSINFTDVTATAALSQEQINTAIRLVEEQKIADELALKEWADQQQEKYYELQRDLRQKLHELCETAKSKSKQVLISGRKAEVWKEFGLNVNINLNAGQFKVEEISYEEQLKTNKNFTVQTHRKQERYAIINQLMGQLH</sequence>
<feature type="region of interest" description="Disordered" evidence="1">
    <location>
        <begin position="268"/>
        <end position="295"/>
    </location>
</feature>
<proteinExistence type="predicted"/>
<evidence type="ECO:0000313" key="4">
    <source>
        <dbReference type="Proteomes" id="UP001050975"/>
    </source>
</evidence>
<keyword evidence="4" id="KW-1185">Reference proteome</keyword>
<feature type="compositionally biased region" description="Polar residues" evidence="1">
    <location>
        <begin position="268"/>
        <end position="280"/>
    </location>
</feature>
<organism evidence="3 4">
    <name type="scientific">Microseira wollei NIES-4236</name>
    <dbReference type="NCBI Taxonomy" id="2530354"/>
    <lineage>
        <taxon>Bacteria</taxon>
        <taxon>Bacillati</taxon>
        <taxon>Cyanobacteriota</taxon>
        <taxon>Cyanophyceae</taxon>
        <taxon>Oscillatoriophycideae</taxon>
        <taxon>Aerosakkonematales</taxon>
        <taxon>Aerosakkonemataceae</taxon>
        <taxon>Microseira</taxon>
    </lineage>
</organism>
<evidence type="ECO:0000259" key="2">
    <source>
        <dbReference type="Pfam" id="PF13699"/>
    </source>
</evidence>
<dbReference type="EMBL" id="BLAY01000030">
    <property type="protein sequence ID" value="GET37588.1"/>
    <property type="molecule type" value="Genomic_DNA"/>
</dbReference>
<dbReference type="AlphaFoldDB" id="A0AAV3X8A8"/>
<name>A0AAV3X8A8_9CYAN</name>
<gene>
    <name evidence="3" type="ORF">MiSe_23420</name>
</gene>
<reference evidence="3" key="1">
    <citation type="submission" date="2019-10" db="EMBL/GenBank/DDBJ databases">
        <title>Draft genome sequece of Microseira wollei NIES-4236.</title>
        <authorList>
            <person name="Yamaguchi H."/>
            <person name="Suzuki S."/>
            <person name="Kawachi M."/>
        </authorList>
    </citation>
    <scope>NUCLEOTIDE SEQUENCE</scope>
    <source>
        <strain evidence="3">NIES-4236</strain>
    </source>
</reference>
<dbReference type="Pfam" id="PF13699">
    <property type="entry name" value="eCIS_core"/>
    <property type="match status" value="1"/>
</dbReference>
<accession>A0AAV3X8A8</accession>
<evidence type="ECO:0000313" key="3">
    <source>
        <dbReference type="EMBL" id="GET37588.1"/>
    </source>
</evidence>
<dbReference type="InterPro" id="IPR025295">
    <property type="entry name" value="eCIS_core_dom"/>
</dbReference>
<dbReference type="RefSeq" id="WP_226579316.1">
    <property type="nucleotide sequence ID" value="NZ_BLAY01000030.1"/>
</dbReference>
<feature type="region of interest" description="Disordered" evidence="1">
    <location>
        <begin position="192"/>
        <end position="215"/>
    </location>
</feature>
<protein>
    <recommendedName>
        <fullName evidence="2">eCIS core domain-containing protein</fullName>
    </recommendedName>
</protein>
<evidence type="ECO:0000256" key="1">
    <source>
        <dbReference type="SAM" id="MobiDB-lite"/>
    </source>
</evidence>
<feature type="domain" description="eCIS core" evidence="2">
    <location>
        <begin position="344"/>
        <end position="421"/>
    </location>
</feature>
<feature type="compositionally biased region" description="Basic and acidic residues" evidence="1">
    <location>
        <begin position="281"/>
        <end position="295"/>
    </location>
</feature>
<dbReference type="Proteomes" id="UP001050975">
    <property type="component" value="Unassembled WGS sequence"/>
</dbReference>